<evidence type="ECO:0000313" key="2">
    <source>
        <dbReference type="Proteomes" id="UP001310386"/>
    </source>
</evidence>
<protein>
    <submittedName>
        <fullName evidence="1">TAXI family TRAP transporter solute-binding subunit</fullName>
    </submittedName>
</protein>
<sequence>MKSVPRSYFVAMPTILDEVNSMRPRLFRIFQGLSLSLVFLLVVSGCGDSDQPVRVPLNETVISIATGGTTGPYFAVANGLADLINKNMPGFQASVRSSGGGVENLELLIQRHSELGFVMADIASFAYQGQMKQTDGSSLRTITSLYPNFVHVITLRSKKIRSIYELRGKRVGVGDVGSGTEVNARTILEAYGLGYDDLEARHLSYRDSVAELEKGDIDAAFLTSGLPNDAVMKLSRKGNLQFLPVSAEIIAGISQKYPYYYADSIRKGTYAGQEDVPTAAITNLLLTREDLPDKTVYAITKTLFEHLDGLKQAHLAAKDIRLEECQKGVTVPFHPGAIQYFQEQGIQILPLQTNQN</sequence>
<accession>A0ABU5ZH55</accession>
<name>A0ABU5ZH55_9BACL</name>
<dbReference type="NCBIfam" id="TIGR02122">
    <property type="entry name" value="TRAP_TAXI"/>
    <property type="match status" value="1"/>
</dbReference>
<evidence type="ECO:0000313" key="1">
    <source>
        <dbReference type="EMBL" id="MEB3101553.1"/>
    </source>
</evidence>
<dbReference type="Pfam" id="PF16868">
    <property type="entry name" value="NMT1_3"/>
    <property type="match status" value="1"/>
</dbReference>
<gene>
    <name evidence="1" type="ORF">VF724_07745</name>
</gene>
<dbReference type="InterPro" id="IPR011852">
    <property type="entry name" value="TRAP_TAXI"/>
</dbReference>
<dbReference type="EMBL" id="JAYJLD010000008">
    <property type="protein sequence ID" value="MEB3101553.1"/>
    <property type="molecule type" value="Genomic_DNA"/>
</dbReference>
<reference evidence="1" key="1">
    <citation type="submission" date="2023-12" db="EMBL/GenBank/DDBJ databases">
        <title>Fervidustalea candida gen. nov., sp. nov., a novel member of the family Paenibacillaceae isolated from a geothermal area.</title>
        <authorList>
            <person name="Li W.-J."/>
            <person name="Jiao J.-Y."/>
            <person name="Chen Y."/>
        </authorList>
    </citation>
    <scope>NUCLEOTIDE SEQUENCE</scope>
    <source>
        <strain evidence="1">SYSU GA230002</strain>
    </source>
</reference>
<comment type="caution">
    <text evidence="1">The sequence shown here is derived from an EMBL/GenBank/DDBJ whole genome shotgun (WGS) entry which is preliminary data.</text>
</comment>
<dbReference type="SUPFAM" id="SSF53850">
    <property type="entry name" value="Periplasmic binding protein-like II"/>
    <property type="match status" value="1"/>
</dbReference>
<dbReference type="CDD" id="cd13567">
    <property type="entry name" value="PBP2_TtGluBP"/>
    <property type="match status" value="1"/>
</dbReference>
<dbReference type="RefSeq" id="WP_371753670.1">
    <property type="nucleotide sequence ID" value="NZ_JAYJLD010000008.1"/>
</dbReference>
<keyword evidence="2" id="KW-1185">Reference proteome</keyword>
<dbReference type="Proteomes" id="UP001310386">
    <property type="component" value="Unassembled WGS sequence"/>
</dbReference>
<dbReference type="PANTHER" id="PTHR42941">
    <property type="entry name" value="SLL1037 PROTEIN"/>
    <property type="match status" value="1"/>
</dbReference>
<dbReference type="PANTHER" id="PTHR42941:SF1">
    <property type="entry name" value="SLL1037 PROTEIN"/>
    <property type="match status" value="1"/>
</dbReference>
<dbReference type="Gene3D" id="3.40.190.10">
    <property type="entry name" value="Periplasmic binding protein-like II"/>
    <property type="match status" value="2"/>
</dbReference>
<proteinExistence type="predicted"/>
<organism evidence="1 2">
    <name type="scientific">Ferviditalea candida</name>
    <dbReference type="NCBI Taxonomy" id="3108399"/>
    <lineage>
        <taxon>Bacteria</taxon>
        <taxon>Bacillati</taxon>
        <taxon>Bacillota</taxon>
        <taxon>Bacilli</taxon>
        <taxon>Bacillales</taxon>
        <taxon>Paenibacillaceae</taxon>
        <taxon>Ferviditalea</taxon>
    </lineage>
</organism>